<gene>
    <name evidence="2" type="primary">yunB</name>
    <name evidence="2" type="ORF">GCM10011389_12820</name>
</gene>
<organism evidence="2 3">
    <name type="scientific">Pontibacillus salipaludis</name>
    <dbReference type="NCBI Taxonomy" id="1697394"/>
    <lineage>
        <taxon>Bacteria</taxon>
        <taxon>Bacillati</taxon>
        <taxon>Bacillota</taxon>
        <taxon>Bacilli</taxon>
        <taxon>Bacillales</taxon>
        <taxon>Bacillaceae</taxon>
        <taxon>Pontibacillus</taxon>
    </lineage>
</organism>
<accession>A0ABQ1PY80</accession>
<dbReference type="InterPro" id="IPR014197">
    <property type="entry name" value="Sporulation_prot_YunB"/>
</dbReference>
<evidence type="ECO:0000313" key="2">
    <source>
        <dbReference type="EMBL" id="GGD06714.1"/>
    </source>
</evidence>
<dbReference type="RefSeq" id="WP_188651993.1">
    <property type="nucleotide sequence ID" value="NZ_BMIN01000004.1"/>
</dbReference>
<dbReference type="Proteomes" id="UP000642571">
    <property type="component" value="Unassembled WGS sequence"/>
</dbReference>
<keyword evidence="1" id="KW-0472">Membrane</keyword>
<dbReference type="Pfam" id="PF09560">
    <property type="entry name" value="Spore_YunB"/>
    <property type="match status" value="1"/>
</dbReference>
<keyword evidence="3" id="KW-1185">Reference proteome</keyword>
<evidence type="ECO:0000256" key="1">
    <source>
        <dbReference type="SAM" id="Phobius"/>
    </source>
</evidence>
<name>A0ABQ1PY80_9BACI</name>
<reference evidence="3" key="1">
    <citation type="journal article" date="2019" name="Int. J. Syst. Evol. Microbiol.">
        <title>The Global Catalogue of Microorganisms (GCM) 10K type strain sequencing project: providing services to taxonomists for standard genome sequencing and annotation.</title>
        <authorList>
            <consortium name="The Broad Institute Genomics Platform"/>
            <consortium name="The Broad Institute Genome Sequencing Center for Infectious Disease"/>
            <person name="Wu L."/>
            <person name="Ma J."/>
        </authorList>
    </citation>
    <scope>NUCLEOTIDE SEQUENCE [LARGE SCALE GENOMIC DNA]</scope>
    <source>
        <strain evidence="3">CGMCC 1.15353</strain>
    </source>
</reference>
<dbReference type="EMBL" id="BMIN01000004">
    <property type="protein sequence ID" value="GGD06714.1"/>
    <property type="molecule type" value="Genomic_DNA"/>
</dbReference>
<evidence type="ECO:0000313" key="3">
    <source>
        <dbReference type="Proteomes" id="UP000642571"/>
    </source>
</evidence>
<proteinExistence type="predicted"/>
<keyword evidence="1" id="KW-0812">Transmembrane</keyword>
<keyword evidence="1" id="KW-1133">Transmembrane helix</keyword>
<feature type="transmembrane region" description="Helical" evidence="1">
    <location>
        <begin position="18"/>
        <end position="37"/>
    </location>
</feature>
<dbReference type="NCBIfam" id="TIGR02832">
    <property type="entry name" value="spo_yunB"/>
    <property type="match status" value="1"/>
</dbReference>
<sequence>MGRNRRKGSMAPPPARQIFIITFMFFLISTFVSLWIINKGIEPKIMEIAEARTEQFAKEAIAETVSKKMAEDLNVNDLVQYTYDDQGNVVSAGFNSAAINKVTRDTLFRVNQYLTRLGEGEDPDPGISYDVDIDQPEETNTDIVQDKRTIARIPLGQATGNTLLSNLGPEIPVHFTYIGNVKADAIKEEKEYGINMLVVDIDLRVEVNLQVLLPFSTKLITVNTEVPIAHNVIIGKVPDFYNGGGGGMNPSIEVPTNPLPGP</sequence>
<comment type="caution">
    <text evidence="2">The sequence shown here is derived from an EMBL/GenBank/DDBJ whole genome shotgun (WGS) entry which is preliminary data.</text>
</comment>
<protein>
    <submittedName>
        <fullName evidence="2">Sporulation protein YunB</fullName>
    </submittedName>
</protein>
<dbReference type="PIRSF" id="PIRSF021383">
    <property type="entry name" value="YunB"/>
    <property type="match status" value="1"/>
</dbReference>